<dbReference type="HAMAP" id="MF_01207">
    <property type="entry name" value="MsrQ"/>
    <property type="match status" value="1"/>
</dbReference>
<keyword evidence="3 7" id="KW-0812">Transmembrane</keyword>
<keyword evidence="6 7" id="KW-0472">Membrane</keyword>
<dbReference type="InterPro" id="IPR022837">
    <property type="entry name" value="MsrQ-like"/>
</dbReference>
<dbReference type="GO" id="GO:0005886">
    <property type="term" value="C:plasma membrane"/>
    <property type="evidence" value="ECO:0007669"/>
    <property type="project" value="UniProtKB-SubCell"/>
</dbReference>
<evidence type="ECO:0000256" key="7">
    <source>
        <dbReference type="HAMAP-Rule" id="MF_01207"/>
    </source>
</evidence>
<comment type="function">
    <text evidence="7">Part of the MsrPQ system that repairs oxidized periplasmic proteins containing methionine sulfoxide residues (Met-O), using respiratory chain electrons. Thus protects these proteins from oxidative-stress damage caused by reactive species of oxygen and chlorine generated by the host defense mechanisms. MsrPQ is essential for the maintenance of envelope integrity under bleach stress, rescuing a wide series of structurally unrelated periplasmic proteins from methionine oxidation. MsrQ provides electrons for reduction to the reductase catalytic subunit MsrP, using the quinone pool of the respiratory chain.</text>
</comment>
<dbReference type="NCBIfam" id="NF003833">
    <property type="entry name" value="PRK05419.1-5"/>
    <property type="match status" value="1"/>
</dbReference>
<dbReference type="OrthoDB" id="9788328at2"/>
<dbReference type="PATRIC" id="fig|1122180.6.peg.927"/>
<proteinExistence type="inferred from homology"/>
<evidence type="ECO:0000256" key="2">
    <source>
        <dbReference type="ARBA" id="ARBA00022448"/>
    </source>
</evidence>
<evidence type="ECO:0000256" key="1">
    <source>
        <dbReference type="ARBA" id="ARBA00004141"/>
    </source>
</evidence>
<dbReference type="GO" id="GO:0030091">
    <property type="term" value="P:protein repair"/>
    <property type="evidence" value="ECO:0007669"/>
    <property type="project" value="UniProtKB-UniRule"/>
</dbReference>
<dbReference type="HOGENOM" id="CLU_080662_2_0_5"/>
<dbReference type="RefSeq" id="WP_017927575.1">
    <property type="nucleotide sequence ID" value="NZ_KB822996.1"/>
</dbReference>
<dbReference type="Proteomes" id="UP000025047">
    <property type="component" value="Unassembled WGS sequence"/>
</dbReference>
<feature type="transmembrane region" description="Helical" evidence="7">
    <location>
        <begin position="87"/>
        <end position="105"/>
    </location>
</feature>
<sequence>MARPLTAAQKINGVLRRVPAWPLYALGAAWAAFLFWQALTGRLGVEPINALEREYGDTAIKLLVTGLAVTPLLKYTRVSLMRFRRAIGLLTFFFVLAHFSVWALLDVQSFGRVWADILKRPYVTVGMIAFVGLIPLALTSNNWSVRRLGRNWRRLHQLVYGIAILGAVHYIWLAKGFQIEPLVYLGLILGLLATRIRWKRLVAERFGTA</sequence>
<evidence type="ECO:0000256" key="5">
    <source>
        <dbReference type="ARBA" id="ARBA00023004"/>
    </source>
</evidence>
<comment type="subunit">
    <text evidence="7">Heterodimer of a catalytic subunit (MsrP) and a heme-binding subunit (MsrQ).</text>
</comment>
<keyword evidence="7" id="KW-0288">FMN</keyword>
<keyword evidence="7" id="KW-0349">Heme</keyword>
<comment type="subcellular location">
    <subcellularLocation>
        <location evidence="7">Cell membrane</location>
        <topology evidence="7">Multi-pass membrane protein</topology>
    </subcellularLocation>
    <subcellularLocation>
        <location evidence="1">Membrane</location>
        <topology evidence="1">Multi-pass membrane protein</topology>
    </subcellularLocation>
</comment>
<dbReference type="GO" id="GO:0009055">
    <property type="term" value="F:electron transfer activity"/>
    <property type="evidence" value="ECO:0007669"/>
    <property type="project" value="UniProtKB-UniRule"/>
</dbReference>
<name>A0A017HGV0_9RHOB</name>
<dbReference type="Pfam" id="PF01794">
    <property type="entry name" value="Ferric_reduct"/>
    <property type="match status" value="1"/>
</dbReference>
<feature type="transmembrane region" description="Helical" evidence="7">
    <location>
        <begin position="179"/>
        <end position="196"/>
    </location>
</feature>
<comment type="similarity">
    <text evidence="7">Belongs to the MsrQ family.</text>
</comment>
<keyword evidence="4 7" id="KW-1133">Transmembrane helix</keyword>
<dbReference type="GO" id="GO:0010181">
    <property type="term" value="F:FMN binding"/>
    <property type="evidence" value="ECO:0007669"/>
    <property type="project" value="UniProtKB-UniRule"/>
</dbReference>
<dbReference type="GO" id="GO:0020037">
    <property type="term" value="F:heme binding"/>
    <property type="evidence" value="ECO:0007669"/>
    <property type="project" value="UniProtKB-UniRule"/>
</dbReference>
<keyword evidence="7" id="KW-0285">Flavoprotein</keyword>
<dbReference type="GO" id="GO:0016679">
    <property type="term" value="F:oxidoreductase activity, acting on diphenols and related substances as donors"/>
    <property type="evidence" value="ECO:0007669"/>
    <property type="project" value="TreeGrafter"/>
</dbReference>
<keyword evidence="7" id="KW-1003">Cell membrane</keyword>
<keyword evidence="10" id="KW-1185">Reference proteome</keyword>
<dbReference type="PANTHER" id="PTHR36964:SF1">
    <property type="entry name" value="PROTEIN-METHIONINE-SULFOXIDE REDUCTASE HEME-BINDING SUBUNIT MSRQ"/>
    <property type="match status" value="1"/>
</dbReference>
<evidence type="ECO:0000313" key="10">
    <source>
        <dbReference type="Proteomes" id="UP000025047"/>
    </source>
</evidence>
<keyword evidence="7" id="KW-0249">Electron transport</keyword>
<feature type="domain" description="Ferric oxidoreductase" evidence="8">
    <location>
        <begin position="68"/>
        <end position="166"/>
    </location>
</feature>
<comment type="cofactor">
    <cofactor evidence="7">
        <name>heme b</name>
        <dbReference type="ChEBI" id="CHEBI:60344"/>
    </cofactor>
    <text evidence="7">Binds 1 heme b (iron(II)-protoporphyrin IX) group per subunit.</text>
</comment>
<evidence type="ECO:0000313" key="9">
    <source>
        <dbReference type="EMBL" id="EYD73403.1"/>
    </source>
</evidence>
<feature type="transmembrane region" description="Helical" evidence="7">
    <location>
        <begin position="21"/>
        <end position="39"/>
    </location>
</feature>
<evidence type="ECO:0000259" key="8">
    <source>
        <dbReference type="Pfam" id="PF01794"/>
    </source>
</evidence>
<gene>
    <name evidence="7" type="primary">msrQ</name>
    <name evidence="9" type="ORF">Lokhon_00934</name>
</gene>
<organism evidence="9 10">
    <name type="scientific">Limimaricola hongkongensis DSM 17492</name>
    <dbReference type="NCBI Taxonomy" id="1122180"/>
    <lineage>
        <taxon>Bacteria</taxon>
        <taxon>Pseudomonadati</taxon>
        <taxon>Pseudomonadota</taxon>
        <taxon>Alphaproteobacteria</taxon>
        <taxon>Rhodobacterales</taxon>
        <taxon>Paracoccaceae</taxon>
        <taxon>Limimaricola</taxon>
    </lineage>
</organism>
<keyword evidence="2 7" id="KW-0813">Transport</keyword>
<dbReference type="AlphaFoldDB" id="A0A017HGV0"/>
<evidence type="ECO:0000256" key="6">
    <source>
        <dbReference type="ARBA" id="ARBA00023136"/>
    </source>
</evidence>
<comment type="cofactor">
    <cofactor evidence="7">
        <name>FMN</name>
        <dbReference type="ChEBI" id="CHEBI:58210"/>
    </cofactor>
    <text evidence="7">Binds 1 FMN per subunit.</text>
</comment>
<accession>A0A017HGV0</accession>
<evidence type="ECO:0000256" key="3">
    <source>
        <dbReference type="ARBA" id="ARBA00022692"/>
    </source>
</evidence>
<dbReference type="PANTHER" id="PTHR36964">
    <property type="entry name" value="PROTEIN-METHIONINE-SULFOXIDE REDUCTASE HEME-BINDING SUBUNIT MSRQ"/>
    <property type="match status" value="1"/>
</dbReference>
<feature type="transmembrane region" description="Helical" evidence="7">
    <location>
        <begin position="155"/>
        <end position="173"/>
    </location>
</feature>
<feature type="transmembrane region" description="Helical" evidence="7">
    <location>
        <begin position="125"/>
        <end position="143"/>
    </location>
</feature>
<dbReference type="eggNOG" id="COG2717">
    <property type="taxonomic scope" value="Bacteria"/>
</dbReference>
<protein>
    <recommendedName>
        <fullName evidence="7">Protein-methionine-sulfoxide reductase heme-binding subunit MsrQ</fullName>
    </recommendedName>
    <alternativeName>
        <fullName evidence="7">Flavocytochrome MsrQ</fullName>
    </alternativeName>
</protein>
<keyword evidence="5 7" id="KW-0408">Iron</keyword>
<reference evidence="9 10" key="1">
    <citation type="submission" date="2013-03" db="EMBL/GenBank/DDBJ databases">
        <authorList>
            <person name="Fiebig A."/>
            <person name="Goeker M."/>
            <person name="Klenk H.-P.P."/>
        </authorList>
    </citation>
    <scope>NUCLEOTIDE SEQUENCE [LARGE SCALE GENOMIC DNA]</scope>
    <source>
        <strain evidence="9 10">DSM 17492</strain>
    </source>
</reference>
<evidence type="ECO:0000256" key="4">
    <source>
        <dbReference type="ARBA" id="ARBA00022989"/>
    </source>
</evidence>
<dbReference type="STRING" id="1122180.Lokhon_00934"/>
<dbReference type="EMBL" id="APGJ01000003">
    <property type="protein sequence ID" value="EYD73403.1"/>
    <property type="molecule type" value="Genomic_DNA"/>
</dbReference>
<keyword evidence="7" id="KW-0479">Metal-binding</keyword>
<dbReference type="InterPro" id="IPR013130">
    <property type="entry name" value="Fe3_Rdtase_TM_dom"/>
</dbReference>
<comment type="caution">
    <text evidence="9">The sequence shown here is derived from an EMBL/GenBank/DDBJ whole genome shotgun (WGS) entry which is preliminary data.</text>
</comment>
<dbReference type="GO" id="GO:0046872">
    <property type="term" value="F:metal ion binding"/>
    <property type="evidence" value="ECO:0007669"/>
    <property type="project" value="UniProtKB-KW"/>
</dbReference>
<feature type="transmembrane region" description="Helical" evidence="7">
    <location>
        <begin position="59"/>
        <end position="75"/>
    </location>
</feature>